<organism evidence="2 3">
    <name type="scientific">Fonsecaea monophora</name>
    <dbReference type="NCBI Taxonomy" id="254056"/>
    <lineage>
        <taxon>Eukaryota</taxon>
        <taxon>Fungi</taxon>
        <taxon>Dikarya</taxon>
        <taxon>Ascomycota</taxon>
        <taxon>Pezizomycotina</taxon>
        <taxon>Eurotiomycetes</taxon>
        <taxon>Chaetothyriomycetidae</taxon>
        <taxon>Chaetothyriales</taxon>
        <taxon>Herpotrichiellaceae</taxon>
        <taxon>Fonsecaea</taxon>
    </lineage>
</organism>
<reference evidence="2 3" key="1">
    <citation type="submission" date="2016-03" db="EMBL/GenBank/DDBJ databases">
        <title>Draft genome sequence of the Fonsecaea monophora CBS 269.37.</title>
        <authorList>
            <person name="Bombassaro A."/>
            <person name="Vinicius W.A."/>
            <person name="De Hoog S."/>
            <person name="Sun J."/>
            <person name="Souza E.M."/>
            <person name="Raittz R.T."/>
            <person name="Costa F."/>
            <person name="Leao A.C."/>
            <person name="Tadra-Sfeir M.Z."/>
            <person name="Baura V."/>
            <person name="Balsanelli E."/>
            <person name="Pedrosa F.O."/>
            <person name="Moreno L.F."/>
            <person name="Steffens M.B."/>
            <person name="Xi L."/>
            <person name="Bocca A.L."/>
            <person name="Felipe M.S."/>
            <person name="Teixeira M."/>
            <person name="Telles Filho F.Q."/>
            <person name="Azevedo C.M."/>
            <person name="Gomes R."/>
            <person name="Vicente V.A."/>
        </authorList>
    </citation>
    <scope>NUCLEOTIDE SEQUENCE [LARGE SCALE GENOMIC DNA]</scope>
    <source>
        <strain evidence="2 3">CBS 269.37</strain>
    </source>
</reference>
<sequence>MGCMDRLTRTADASQRYLSQDLDSSYMSVVLVICFLISGLIDSVAFNTWNCFVNMQTGNTVFAALGLGGQPQASHKQQYYKSLTSIAAFCLGALFFNGLHRYPAGAGQSTLSRRRVNLIVSFFTQTVFIVIAASLVSTNEVSNQPFVAGTFSSGNDEIPSSMINFLDLCPIALISFQAAGQVTLSRMLSVVELPTIVLSALYHDVCADLYNIRDSWRKSSSLWEFVVVSERKQERRAACIVALFLGGIIGGEMYKSSAGMGGALWLAAGLKLGIFIGWFFWKGQKGDDDDCRGDQLPR</sequence>
<keyword evidence="1" id="KW-1133">Transmembrane helix</keyword>
<keyword evidence="1" id="KW-0472">Membrane</keyword>
<keyword evidence="1" id="KW-0812">Transmembrane</keyword>
<feature type="transmembrane region" description="Helical" evidence="1">
    <location>
        <begin position="158"/>
        <end position="179"/>
    </location>
</feature>
<dbReference type="PANTHER" id="PTHR37488:SF7">
    <property type="entry name" value="DUF1275 DOMAIN PROTEIN"/>
    <property type="match status" value="1"/>
</dbReference>
<feature type="transmembrane region" description="Helical" evidence="1">
    <location>
        <begin position="260"/>
        <end position="281"/>
    </location>
</feature>
<protein>
    <recommendedName>
        <fullName evidence="4">DUF1275 domain protein</fullName>
    </recommendedName>
</protein>
<dbReference type="Proteomes" id="UP000077002">
    <property type="component" value="Unassembled WGS sequence"/>
</dbReference>
<evidence type="ECO:0000313" key="2">
    <source>
        <dbReference type="EMBL" id="OAG40649.1"/>
    </source>
</evidence>
<gene>
    <name evidence="2" type="ORF">AYO21_05145</name>
</gene>
<dbReference type="RefSeq" id="XP_022512601.1">
    <property type="nucleotide sequence ID" value="XM_022655116.1"/>
</dbReference>
<dbReference type="Pfam" id="PF06912">
    <property type="entry name" value="DUF1275"/>
    <property type="match status" value="1"/>
</dbReference>
<evidence type="ECO:0000256" key="1">
    <source>
        <dbReference type="SAM" id="Phobius"/>
    </source>
</evidence>
<dbReference type="AlphaFoldDB" id="A0A177FBL2"/>
<evidence type="ECO:0008006" key="4">
    <source>
        <dbReference type="Google" id="ProtNLM"/>
    </source>
</evidence>
<name>A0A177FBL2_9EURO</name>
<feature type="transmembrane region" description="Helical" evidence="1">
    <location>
        <begin position="79"/>
        <end position="96"/>
    </location>
</feature>
<keyword evidence="3" id="KW-1185">Reference proteome</keyword>
<dbReference type="InterPro" id="IPR010699">
    <property type="entry name" value="DUF1275"/>
</dbReference>
<evidence type="ECO:0000313" key="3">
    <source>
        <dbReference type="Proteomes" id="UP000077002"/>
    </source>
</evidence>
<feature type="transmembrane region" description="Helical" evidence="1">
    <location>
        <begin position="26"/>
        <end position="46"/>
    </location>
</feature>
<dbReference type="PANTHER" id="PTHR37488">
    <property type="entry name" value="DUF1275 DOMAIN-CONTAINING PROTEIN"/>
    <property type="match status" value="1"/>
</dbReference>
<comment type="caution">
    <text evidence="2">The sequence shown here is derived from an EMBL/GenBank/DDBJ whole genome shotgun (WGS) entry which is preliminary data.</text>
</comment>
<feature type="transmembrane region" description="Helical" evidence="1">
    <location>
        <begin position="116"/>
        <end position="138"/>
    </location>
</feature>
<feature type="transmembrane region" description="Helical" evidence="1">
    <location>
        <begin position="237"/>
        <end position="254"/>
    </location>
</feature>
<dbReference type="OrthoDB" id="5288586at2759"/>
<proteinExistence type="predicted"/>
<dbReference type="EMBL" id="LVKK01000031">
    <property type="protein sequence ID" value="OAG40649.1"/>
    <property type="molecule type" value="Genomic_DNA"/>
</dbReference>
<accession>A0A177FBL2</accession>
<dbReference type="GeneID" id="34600313"/>